<organism evidence="8">
    <name type="scientific">bioreactor metagenome</name>
    <dbReference type="NCBI Taxonomy" id="1076179"/>
    <lineage>
        <taxon>unclassified sequences</taxon>
        <taxon>metagenomes</taxon>
        <taxon>ecological metagenomes</taxon>
    </lineage>
</organism>
<proteinExistence type="predicted"/>
<evidence type="ECO:0000256" key="1">
    <source>
        <dbReference type="ARBA" id="ARBA00004651"/>
    </source>
</evidence>
<evidence type="ECO:0000256" key="5">
    <source>
        <dbReference type="ARBA" id="ARBA00022989"/>
    </source>
</evidence>
<dbReference type="GO" id="GO:0005886">
    <property type="term" value="C:plasma membrane"/>
    <property type="evidence" value="ECO:0007669"/>
    <property type="project" value="UniProtKB-SubCell"/>
</dbReference>
<dbReference type="EMBL" id="VSSQ01018061">
    <property type="protein sequence ID" value="MPM60923.1"/>
    <property type="molecule type" value="Genomic_DNA"/>
</dbReference>
<feature type="transmembrane region" description="Helical" evidence="7">
    <location>
        <begin position="26"/>
        <end position="48"/>
    </location>
</feature>
<evidence type="ECO:0000256" key="2">
    <source>
        <dbReference type="ARBA" id="ARBA00022448"/>
    </source>
</evidence>
<comment type="caution">
    <text evidence="8">The sequence shown here is derived from an EMBL/GenBank/DDBJ whole genome shotgun (WGS) entry which is preliminary data.</text>
</comment>
<dbReference type="PANTHER" id="PTHR30003">
    <property type="entry name" value="L-LACTATE PERMEASE"/>
    <property type="match status" value="1"/>
</dbReference>
<keyword evidence="4 7" id="KW-0812">Transmembrane</keyword>
<accession>A0A645BCL3</accession>
<dbReference type="GO" id="GO:0015129">
    <property type="term" value="F:lactate transmembrane transporter activity"/>
    <property type="evidence" value="ECO:0007669"/>
    <property type="project" value="InterPro"/>
</dbReference>
<keyword evidence="3" id="KW-1003">Cell membrane</keyword>
<keyword evidence="5 7" id="KW-1133">Transmembrane helix</keyword>
<dbReference type="Pfam" id="PF02652">
    <property type="entry name" value="Lactate_perm"/>
    <property type="match status" value="1"/>
</dbReference>
<reference evidence="8" key="1">
    <citation type="submission" date="2019-08" db="EMBL/GenBank/DDBJ databases">
        <authorList>
            <person name="Kucharzyk K."/>
            <person name="Murdoch R.W."/>
            <person name="Higgins S."/>
            <person name="Loffler F."/>
        </authorList>
    </citation>
    <scope>NUCLEOTIDE SEQUENCE</scope>
</reference>
<keyword evidence="6 7" id="KW-0472">Membrane</keyword>
<evidence type="ECO:0008006" key="9">
    <source>
        <dbReference type="Google" id="ProtNLM"/>
    </source>
</evidence>
<sequence>MFGALQFSAAKEVGIPVTAVLALQTIGAAAGNMICVHNVVAVLTTVGLVGKEGKIIKNNLLIAISYGLISGVFAILLIKMFMPNLF</sequence>
<evidence type="ECO:0000256" key="3">
    <source>
        <dbReference type="ARBA" id="ARBA00022475"/>
    </source>
</evidence>
<keyword evidence="2" id="KW-0813">Transport</keyword>
<gene>
    <name evidence="8" type="ORF">SDC9_107777</name>
</gene>
<dbReference type="AlphaFoldDB" id="A0A645BCL3"/>
<dbReference type="InterPro" id="IPR003804">
    <property type="entry name" value="Lactate_perm"/>
</dbReference>
<evidence type="ECO:0000256" key="4">
    <source>
        <dbReference type="ARBA" id="ARBA00022692"/>
    </source>
</evidence>
<feature type="transmembrane region" description="Helical" evidence="7">
    <location>
        <begin position="60"/>
        <end position="82"/>
    </location>
</feature>
<evidence type="ECO:0000256" key="7">
    <source>
        <dbReference type="SAM" id="Phobius"/>
    </source>
</evidence>
<name>A0A645BCL3_9ZZZZ</name>
<evidence type="ECO:0000256" key="6">
    <source>
        <dbReference type="ARBA" id="ARBA00023136"/>
    </source>
</evidence>
<protein>
    <recommendedName>
        <fullName evidence="9">L-lactate permease</fullName>
    </recommendedName>
</protein>
<dbReference type="GO" id="GO:0015295">
    <property type="term" value="F:solute:proton symporter activity"/>
    <property type="evidence" value="ECO:0007669"/>
    <property type="project" value="TreeGrafter"/>
</dbReference>
<dbReference type="PANTHER" id="PTHR30003:SF0">
    <property type="entry name" value="GLYCOLATE PERMEASE GLCA-RELATED"/>
    <property type="match status" value="1"/>
</dbReference>
<evidence type="ECO:0000313" key="8">
    <source>
        <dbReference type="EMBL" id="MPM60923.1"/>
    </source>
</evidence>
<comment type="subcellular location">
    <subcellularLocation>
        <location evidence="1">Cell membrane</location>
        <topology evidence="1">Multi-pass membrane protein</topology>
    </subcellularLocation>
</comment>